<keyword evidence="3" id="KW-0479">Metal-binding</keyword>
<evidence type="ECO:0000313" key="8">
    <source>
        <dbReference type="EMBL" id="CBX30699.1"/>
    </source>
</evidence>
<gene>
    <name evidence="8" type="ORF">N47_E42110</name>
</gene>
<proteinExistence type="predicted"/>
<dbReference type="InterPro" id="IPR036866">
    <property type="entry name" value="RibonucZ/Hydroxyglut_hydro"/>
</dbReference>
<dbReference type="InterPro" id="IPR050110">
    <property type="entry name" value="Glyoxalase_II_hydrolase"/>
</dbReference>
<comment type="pathway">
    <text evidence="1">Secondary metabolite metabolism; methylglyoxal degradation; (R)-lactate from methylglyoxal: step 2/2.</text>
</comment>
<evidence type="ECO:0000256" key="6">
    <source>
        <dbReference type="ARBA" id="ARBA00031044"/>
    </source>
</evidence>
<organism evidence="8">
    <name type="scientific">uncultured Desulfobacterium sp</name>
    <dbReference type="NCBI Taxonomy" id="201089"/>
    <lineage>
        <taxon>Bacteria</taxon>
        <taxon>Pseudomonadati</taxon>
        <taxon>Thermodesulfobacteriota</taxon>
        <taxon>Desulfobacteria</taxon>
        <taxon>Desulfobacterales</taxon>
        <taxon>Desulfobacteriaceae</taxon>
        <taxon>Desulfobacterium</taxon>
        <taxon>environmental samples</taxon>
    </lineage>
</organism>
<dbReference type="Gene3D" id="3.60.15.10">
    <property type="entry name" value="Ribonuclease Z/Hydroxyacylglutathione hydrolase-like"/>
    <property type="match status" value="1"/>
</dbReference>
<sequence length="232" mass="26229">MNIKQFRYSSDNLAYLVYNNKTAVAIDGGAVDSILSFVKQNDLKLKFVTNTHAHPDHTLGLRSLLDRSGALYLDSDNLFKTGYVELEGEKLSIIHTPGHTNDSVTFHGDNFLITGDTLFNGTIGNCFTGDNLLFLDSIKKLMSFPEKTVIYAGHDYYEYAMEFARVIEPQNDNINAFLKKYNPLIVSSTLEDEFTANPYLRFNNPILVSALKEKGFPVSTEQQRWEALMSFE</sequence>
<name>E1YKR6_9BACT</name>
<dbReference type="SMART" id="SM00849">
    <property type="entry name" value="Lactamase_B"/>
    <property type="match status" value="1"/>
</dbReference>
<evidence type="ECO:0000259" key="7">
    <source>
        <dbReference type="SMART" id="SM00849"/>
    </source>
</evidence>
<dbReference type="EC" id="3.1.2.6" evidence="2"/>
<evidence type="ECO:0000256" key="2">
    <source>
        <dbReference type="ARBA" id="ARBA00011917"/>
    </source>
</evidence>
<feature type="domain" description="Metallo-beta-lactamase" evidence="7">
    <location>
        <begin position="11"/>
        <end position="154"/>
    </location>
</feature>
<dbReference type="InterPro" id="IPR032282">
    <property type="entry name" value="HAGH_C"/>
</dbReference>
<protein>
    <recommendedName>
        <fullName evidence="2">hydroxyacylglutathione hydrolase</fullName>
        <ecNumber evidence="2">3.1.2.6</ecNumber>
    </recommendedName>
    <alternativeName>
        <fullName evidence="6">Glyoxalase II</fullName>
    </alternativeName>
</protein>
<accession>E1YKR6</accession>
<dbReference type="PANTHER" id="PTHR43705">
    <property type="entry name" value="HYDROXYACYLGLUTATHIONE HYDROLASE"/>
    <property type="match status" value="1"/>
</dbReference>
<dbReference type="InterPro" id="IPR001279">
    <property type="entry name" value="Metallo-B-lactamas"/>
</dbReference>
<dbReference type="Pfam" id="PF00753">
    <property type="entry name" value="Lactamase_B"/>
    <property type="match status" value="2"/>
</dbReference>
<evidence type="ECO:0000256" key="1">
    <source>
        <dbReference type="ARBA" id="ARBA00004963"/>
    </source>
</evidence>
<dbReference type="AlphaFoldDB" id="E1YKR6"/>
<reference evidence="8" key="1">
    <citation type="journal article" date="2011" name="Environ. Microbiol.">
        <title>Genomic insights into the metabolic potential of the polycyclic aromatic hydrocarbon degrading sulfate-reducing Deltaproteobacterium N47.</title>
        <authorList>
            <person name="Bergmann F."/>
            <person name="Selesi D."/>
            <person name="Weinmaier T."/>
            <person name="Tischler P."/>
            <person name="Rattei T."/>
            <person name="Meckenstock R.U."/>
        </authorList>
    </citation>
    <scope>NUCLEOTIDE SEQUENCE</scope>
</reference>
<evidence type="ECO:0000256" key="4">
    <source>
        <dbReference type="ARBA" id="ARBA00022801"/>
    </source>
</evidence>
<keyword evidence="5" id="KW-0862">Zinc</keyword>
<dbReference type="GO" id="GO:0046872">
    <property type="term" value="F:metal ion binding"/>
    <property type="evidence" value="ECO:0007669"/>
    <property type="project" value="UniProtKB-KW"/>
</dbReference>
<dbReference type="EMBL" id="FR695877">
    <property type="protein sequence ID" value="CBX30699.1"/>
    <property type="molecule type" value="Genomic_DNA"/>
</dbReference>
<dbReference type="PANTHER" id="PTHR43705:SF1">
    <property type="entry name" value="HYDROXYACYLGLUTATHIONE HYDROLASE GLOB"/>
    <property type="match status" value="1"/>
</dbReference>
<evidence type="ECO:0000256" key="5">
    <source>
        <dbReference type="ARBA" id="ARBA00022833"/>
    </source>
</evidence>
<keyword evidence="4" id="KW-0378">Hydrolase</keyword>
<dbReference type="SUPFAM" id="SSF56281">
    <property type="entry name" value="Metallo-hydrolase/oxidoreductase"/>
    <property type="match status" value="1"/>
</dbReference>
<evidence type="ECO:0000256" key="3">
    <source>
        <dbReference type="ARBA" id="ARBA00022723"/>
    </source>
</evidence>
<dbReference type="Pfam" id="PF16123">
    <property type="entry name" value="HAGH_C"/>
    <property type="match status" value="1"/>
</dbReference>
<dbReference type="GO" id="GO:0004416">
    <property type="term" value="F:hydroxyacylglutathione hydrolase activity"/>
    <property type="evidence" value="ECO:0007669"/>
    <property type="project" value="UniProtKB-EC"/>
</dbReference>